<gene>
    <name evidence="2" type="ORF">EBB59_08670</name>
</gene>
<dbReference type="Proteomes" id="UP000275012">
    <property type="component" value="Unassembled WGS sequence"/>
</dbReference>
<comment type="caution">
    <text evidence="2">The sequence shown here is derived from an EMBL/GenBank/DDBJ whole genome shotgun (WGS) entry which is preliminary data.</text>
</comment>
<evidence type="ECO:0000259" key="1">
    <source>
        <dbReference type="Pfam" id="PF03625"/>
    </source>
</evidence>
<dbReference type="InterPro" id="IPR005180">
    <property type="entry name" value="DUF302"/>
</dbReference>
<evidence type="ECO:0000313" key="3">
    <source>
        <dbReference type="Proteomes" id="UP000275012"/>
    </source>
</evidence>
<feature type="domain" description="DUF302" evidence="1">
    <location>
        <begin position="42"/>
        <end position="104"/>
    </location>
</feature>
<evidence type="ECO:0000313" key="2">
    <source>
        <dbReference type="EMBL" id="RMH91065.1"/>
    </source>
</evidence>
<dbReference type="CDD" id="cd14797">
    <property type="entry name" value="DUF302"/>
    <property type="match status" value="1"/>
</dbReference>
<dbReference type="OrthoDB" id="9799367at2"/>
<sequence>MRAGAAPGAALHSAASRGDVDATVAALRVAFEAKGIRVFAVIDHAGAAREAGLAMPPTKVIVFGNPKGGTPLMLAHPSLALDLPMRVLVRETAPGRAEVLWHAPSDMERGQGLPAGTLDGLKPLGALVRETVDALGR</sequence>
<name>A0A3M2HS34_9GAMM</name>
<dbReference type="PANTHER" id="PTHR38342:SF2">
    <property type="entry name" value="INNER MEMBRANE OR EXPORTED"/>
    <property type="match status" value="1"/>
</dbReference>
<accession>A0A3M2HS34</accession>
<dbReference type="SUPFAM" id="SSF103247">
    <property type="entry name" value="TT1751-like"/>
    <property type="match status" value="1"/>
</dbReference>
<proteinExistence type="predicted"/>
<dbReference type="InterPro" id="IPR035923">
    <property type="entry name" value="TT1751-like_sf"/>
</dbReference>
<protein>
    <submittedName>
        <fullName evidence="2">DUF302 domain-containing protein</fullName>
    </submittedName>
</protein>
<reference evidence="2 3" key="1">
    <citation type="submission" date="2018-10" db="EMBL/GenBank/DDBJ databases">
        <title>Proposal of Lysobacter pythonis sp. nov. isolated from royal pythons (Python regius).</title>
        <authorList>
            <person name="Hans-Juergen B."/>
            <person name="Huptas C."/>
            <person name="Sandra B."/>
            <person name="Igor L."/>
            <person name="Joachim S."/>
            <person name="Siegfried S."/>
            <person name="Mareike W."/>
            <person name="Peter K."/>
        </authorList>
    </citation>
    <scope>NUCLEOTIDE SEQUENCE [LARGE SCALE GENOMIC DNA]</scope>
    <source>
        <strain evidence="2 3">4284/11</strain>
    </source>
</reference>
<keyword evidence="3" id="KW-1185">Reference proteome</keyword>
<organism evidence="2 3">
    <name type="scientific">Solilutibacter pythonis</name>
    <dbReference type="NCBI Taxonomy" id="2483112"/>
    <lineage>
        <taxon>Bacteria</taxon>
        <taxon>Pseudomonadati</taxon>
        <taxon>Pseudomonadota</taxon>
        <taxon>Gammaproteobacteria</taxon>
        <taxon>Lysobacterales</taxon>
        <taxon>Lysobacteraceae</taxon>
        <taxon>Solilutibacter</taxon>
    </lineage>
</organism>
<dbReference type="Gene3D" id="3.30.310.70">
    <property type="entry name" value="TT1751-like domain"/>
    <property type="match status" value="1"/>
</dbReference>
<dbReference type="AlphaFoldDB" id="A0A3M2HS34"/>
<dbReference type="EMBL" id="RFLY01000011">
    <property type="protein sequence ID" value="RMH91065.1"/>
    <property type="molecule type" value="Genomic_DNA"/>
</dbReference>
<dbReference type="Pfam" id="PF03625">
    <property type="entry name" value="DUF302"/>
    <property type="match status" value="1"/>
</dbReference>
<dbReference type="PANTHER" id="PTHR38342">
    <property type="entry name" value="SLR5037 PROTEIN"/>
    <property type="match status" value="1"/>
</dbReference>